<reference evidence="2 3" key="1">
    <citation type="journal article" date="2018" name="PLoS ONE">
        <title>The draft genome of Kipferlia bialata reveals reductive genome evolution in fornicate parasites.</title>
        <authorList>
            <person name="Tanifuji G."/>
            <person name="Takabayashi S."/>
            <person name="Kume K."/>
            <person name="Takagi M."/>
            <person name="Nakayama T."/>
            <person name="Kamikawa R."/>
            <person name="Inagaki Y."/>
            <person name="Hashimoto T."/>
        </authorList>
    </citation>
    <scope>NUCLEOTIDE SEQUENCE [LARGE SCALE GENOMIC DNA]</scope>
    <source>
        <strain evidence="2">NY0173</strain>
    </source>
</reference>
<comment type="caution">
    <text evidence="2">The sequence shown here is derived from an EMBL/GenBank/DDBJ whole genome shotgun (WGS) entry which is preliminary data.</text>
</comment>
<dbReference type="Proteomes" id="UP000265618">
    <property type="component" value="Unassembled WGS sequence"/>
</dbReference>
<evidence type="ECO:0000313" key="3">
    <source>
        <dbReference type="Proteomes" id="UP000265618"/>
    </source>
</evidence>
<keyword evidence="1" id="KW-0175">Coiled coil</keyword>
<sequence>MTATPWDCHSLGAWVMHRDRAVASAACTMCVHVMRVYPEADMVHILQSDSALTRVLLRDRQMAWGTSAVAGMEFPEAPGTSTASHDVSVLAAKVHSLGTRVSDVEGSVDKSVTALQSDLSLVTSVNDRLAQAVQRLPGVDERLLALQEDVGSMKHSQSGVGIDKPTQSLTASLTIERDLALLKLGAEEMKETLKEATSRTDALSATIEEVREQGSVSFSYAIEQGNVLSREINAHEQRLTELKDLSTGGSGQSRVEEMIKDLEGLMAQVPRY</sequence>
<evidence type="ECO:0000256" key="1">
    <source>
        <dbReference type="SAM" id="Coils"/>
    </source>
</evidence>
<accession>A0A9K3CRT9</accession>
<evidence type="ECO:0000313" key="2">
    <source>
        <dbReference type="EMBL" id="GIQ82053.1"/>
    </source>
</evidence>
<gene>
    <name evidence="2" type="ORF">KIPB_003127</name>
</gene>
<protein>
    <submittedName>
        <fullName evidence="2">Uncharacterized protein</fullName>
    </submittedName>
</protein>
<dbReference type="AlphaFoldDB" id="A0A9K3CRT9"/>
<keyword evidence="3" id="KW-1185">Reference proteome</keyword>
<proteinExistence type="predicted"/>
<dbReference type="EMBL" id="BDIP01000575">
    <property type="protein sequence ID" value="GIQ82053.1"/>
    <property type="molecule type" value="Genomic_DNA"/>
</dbReference>
<name>A0A9K3CRT9_9EUKA</name>
<organism evidence="2 3">
    <name type="scientific">Kipferlia bialata</name>
    <dbReference type="NCBI Taxonomy" id="797122"/>
    <lineage>
        <taxon>Eukaryota</taxon>
        <taxon>Metamonada</taxon>
        <taxon>Carpediemonas-like organisms</taxon>
        <taxon>Kipferlia</taxon>
    </lineage>
</organism>
<feature type="coiled-coil region" evidence="1">
    <location>
        <begin position="179"/>
        <end position="213"/>
    </location>
</feature>